<accession>A0A1R4FJU7</accession>
<reference evidence="1 2" key="1">
    <citation type="submission" date="2017-02" db="EMBL/GenBank/DDBJ databases">
        <authorList>
            <person name="Peterson S.W."/>
        </authorList>
    </citation>
    <scope>NUCLEOTIDE SEQUENCE [LARGE SCALE GENOMIC DNA]</scope>
    <source>
        <strain evidence="1 2">LMG 22410</strain>
    </source>
</reference>
<evidence type="ECO:0000313" key="1">
    <source>
        <dbReference type="EMBL" id="SJM56081.1"/>
    </source>
</evidence>
<keyword evidence="2" id="KW-1185">Reference proteome</keyword>
<gene>
    <name evidence="1" type="ORF">CZ674_04870</name>
</gene>
<proteinExistence type="predicted"/>
<dbReference type="EMBL" id="FUHU01000025">
    <property type="protein sequence ID" value="SJM56081.1"/>
    <property type="molecule type" value="Genomic_DNA"/>
</dbReference>
<protein>
    <submittedName>
        <fullName evidence="1">Uncharacterized protein</fullName>
    </submittedName>
</protein>
<dbReference type="Proteomes" id="UP000195787">
    <property type="component" value="Unassembled WGS sequence"/>
</dbReference>
<organism evidence="1 2">
    <name type="scientific">Agrococcus casei LMG 22410</name>
    <dbReference type="NCBI Taxonomy" id="1255656"/>
    <lineage>
        <taxon>Bacteria</taxon>
        <taxon>Bacillati</taxon>
        <taxon>Actinomycetota</taxon>
        <taxon>Actinomycetes</taxon>
        <taxon>Micrococcales</taxon>
        <taxon>Microbacteriaceae</taxon>
        <taxon>Agrococcus</taxon>
    </lineage>
</organism>
<name>A0A1R4FJU7_9MICO</name>
<sequence length="548" mass="60712">MRQRDRQVEFRFEKDDAAPAEFAAFAALYWAFDSVNASELPEWRWKVSELLVPEFGGAHASVVAAAGGSLEVHGFACFACGAVPYRPVSRSGLDSFLRTAPSYLENPPAHSFRFDKCLRCSDLLAGQLERARYPHSWRARAKAQALSRHQEEESARAELELRRRAVVRERCGLDEWTKYPSSAEELLQLSVVLRQRSELGVGPFDAVSTPLAAGVEGSLGVLQALLAADLLRISPDTPLESLDWADGSSDFPATFSPLRAAFQVPGRGQIHERVDVWLDELPSVELQSLPRRYIEQLPELIVRVILGEVHRYLEFKLSEVSLPSPTQEQWSYFSTSVSSRIGPLSLGRLYSVVWSSVRAGTHAKQQYRQRPATSTQTVINAITRGIDAALEHDRYLEPFQLDLRVPLGQVSSLLLRKVLGVDPASTSIDEMLELLNIQLEQVPTPTWGRDFAWFDENRELWQPLEVLSALYTVAESADTAEVARTASIAASLDRRLSMAGLDDQSRAIAVMHALVLGDVGAMHGSAVLARVRELVGEEELGEPGAALF</sequence>
<dbReference type="AlphaFoldDB" id="A0A1R4FJU7"/>
<evidence type="ECO:0000313" key="2">
    <source>
        <dbReference type="Proteomes" id="UP000195787"/>
    </source>
</evidence>